<keyword evidence="1" id="KW-0028">Amino-acid biosynthesis</keyword>
<evidence type="ECO:0000256" key="2">
    <source>
        <dbReference type="ARBA" id="ARBA00022888"/>
    </source>
</evidence>
<keyword evidence="5" id="KW-1185">Reference proteome</keyword>
<dbReference type="InterPro" id="IPR051857">
    <property type="entry name" value="Asn_synthetase_domain"/>
</dbReference>
<evidence type="ECO:0000313" key="5">
    <source>
        <dbReference type="Proteomes" id="UP001432027"/>
    </source>
</evidence>
<dbReference type="InterPro" id="IPR014729">
    <property type="entry name" value="Rossmann-like_a/b/a_fold"/>
</dbReference>
<sequence>CLRSGCRAMMCDVSYTFTKDNIRRNQFTNLRDCVSNVVGSNEATSLDKKAILHSLNKHEFEQIVEDFIDIRSDLPGPSLGVLSDLSWEQIVEILMNLKCAWGVIYYNSKLRKVFIGRDVFGRQSVLFSSDASSITISYLGRPTTENWHELPYAQVSVIDASDIFSTLCLCSYLHDYPDDMDQVWRSLFTTVHRQINKSKENMITVSRSISPIGTSNKLKDHLISAIRMLIPPSVSSVGVCFSGGVDSLLISHLVLSISPSSFPIYLINVAFGDDESFISRASDRARSIAAYSYLRDQFPLHDLHLILVNVTRSSLQSARSILIPLSTRPSSTVLDESIASVLHFAFQGTGIDFDTKKEIRCTSPIRLMGSGADELFAGYARHRHRYERDGYSSGIAEECEVELRRLGVRNGGRDARVALVNGIEIKSPFLHDDLVEWANGLSMEDKADLSLPRGIGEKKIIRECLHSLNAPHQSPKQAMQFGSGMVKMENGRNQKGSYLSTHLEI</sequence>
<name>A0AAV5TMU8_9BILA</name>
<evidence type="ECO:0000313" key="4">
    <source>
        <dbReference type="EMBL" id="GMS95614.1"/>
    </source>
</evidence>
<keyword evidence="3" id="KW-0315">Glutamine amidotransferase</keyword>
<dbReference type="PANTHER" id="PTHR45937">
    <property type="entry name" value="ASPARAGINE SYNTHETASE DOMAIN-CONTAINING PROTEIN 1"/>
    <property type="match status" value="1"/>
</dbReference>
<dbReference type="AlphaFoldDB" id="A0AAV5TMU8"/>
<accession>A0AAV5TMU8</accession>
<dbReference type="GO" id="GO:0004066">
    <property type="term" value="F:asparagine synthase (glutamine-hydrolyzing) activity"/>
    <property type="evidence" value="ECO:0007669"/>
    <property type="project" value="InterPro"/>
</dbReference>
<dbReference type="PANTHER" id="PTHR45937:SF1">
    <property type="entry name" value="ASPARAGINE SYNTHETASE DOMAIN-CONTAINING PROTEIN 1"/>
    <property type="match status" value="1"/>
</dbReference>
<comment type="caution">
    <text evidence="4">The sequence shown here is derived from an EMBL/GenBank/DDBJ whole genome shotgun (WGS) entry which is preliminary data.</text>
</comment>
<dbReference type="EMBL" id="BTSX01000004">
    <property type="protein sequence ID" value="GMS95614.1"/>
    <property type="molecule type" value="Genomic_DNA"/>
</dbReference>
<dbReference type="GO" id="GO:0006529">
    <property type="term" value="P:asparagine biosynthetic process"/>
    <property type="evidence" value="ECO:0007669"/>
    <property type="project" value="UniProtKB-KW"/>
</dbReference>
<dbReference type="CDD" id="cd01991">
    <property type="entry name" value="Asn_synthase_B_C"/>
    <property type="match status" value="1"/>
</dbReference>
<protein>
    <recommendedName>
        <fullName evidence="6">Asparagine synthetase domain-containing protein</fullName>
    </recommendedName>
</protein>
<proteinExistence type="predicted"/>
<organism evidence="4 5">
    <name type="scientific">Pristionchus entomophagus</name>
    <dbReference type="NCBI Taxonomy" id="358040"/>
    <lineage>
        <taxon>Eukaryota</taxon>
        <taxon>Metazoa</taxon>
        <taxon>Ecdysozoa</taxon>
        <taxon>Nematoda</taxon>
        <taxon>Chromadorea</taxon>
        <taxon>Rhabditida</taxon>
        <taxon>Rhabditina</taxon>
        <taxon>Diplogasteromorpha</taxon>
        <taxon>Diplogasteroidea</taxon>
        <taxon>Neodiplogasteridae</taxon>
        <taxon>Pristionchus</taxon>
    </lineage>
</organism>
<reference evidence="4" key="1">
    <citation type="submission" date="2023-10" db="EMBL/GenBank/DDBJ databases">
        <title>Genome assembly of Pristionchus species.</title>
        <authorList>
            <person name="Yoshida K."/>
            <person name="Sommer R.J."/>
        </authorList>
    </citation>
    <scope>NUCLEOTIDE SEQUENCE</scope>
    <source>
        <strain evidence="4">RS0144</strain>
    </source>
</reference>
<dbReference type="SUPFAM" id="SSF52402">
    <property type="entry name" value="Adenine nucleotide alpha hydrolases-like"/>
    <property type="match status" value="1"/>
</dbReference>
<gene>
    <name evidence="4" type="ORF">PENTCL1PPCAC_17789</name>
</gene>
<evidence type="ECO:0000256" key="3">
    <source>
        <dbReference type="ARBA" id="ARBA00022962"/>
    </source>
</evidence>
<evidence type="ECO:0008006" key="6">
    <source>
        <dbReference type="Google" id="ProtNLM"/>
    </source>
</evidence>
<dbReference type="Proteomes" id="UP001432027">
    <property type="component" value="Unassembled WGS sequence"/>
</dbReference>
<feature type="non-terminal residue" evidence="4">
    <location>
        <position position="1"/>
    </location>
</feature>
<dbReference type="InterPro" id="IPR001962">
    <property type="entry name" value="Asn_synthase"/>
</dbReference>
<keyword evidence="2" id="KW-0061">Asparagine biosynthesis</keyword>
<dbReference type="Gene3D" id="3.40.50.620">
    <property type="entry name" value="HUPs"/>
    <property type="match status" value="1"/>
</dbReference>
<evidence type="ECO:0000256" key="1">
    <source>
        <dbReference type="ARBA" id="ARBA00022605"/>
    </source>
</evidence>